<dbReference type="AlphaFoldDB" id="A0A6S7JX56"/>
<organism evidence="1 2">
    <name type="scientific">Paramuricea clavata</name>
    <name type="common">Red gorgonian</name>
    <name type="synonym">Violescent sea-whip</name>
    <dbReference type="NCBI Taxonomy" id="317549"/>
    <lineage>
        <taxon>Eukaryota</taxon>
        <taxon>Metazoa</taxon>
        <taxon>Cnidaria</taxon>
        <taxon>Anthozoa</taxon>
        <taxon>Octocorallia</taxon>
        <taxon>Malacalcyonacea</taxon>
        <taxon>Plexauridae</taxon>
        <taxon>Paramuricea</taxon>
    </lineage>
</organism>
<dbReference type="EMBL" id="CACRXK020021316">
    <property type="protein sequence ID" value="CAB4035721.1"/>
    <property type="molecule type" value="Genomic_DNA"/>
</dbReference>
<protein>
    <submittedName>
        <fullName evidence="1">Uncharacterized protein</fullName>
    </submittedName>
</protein>
<reference evidence="1" key="1">
    <citation type="submission" date="2020-04" db="EMBL/GenBank/DDBJ databases">
        <authorList>
            <person name="Alioto T."/>
            <person name="Alioto T."/>
            <person name="Gomez Garrido J."/>
        </authorList>
    </citation>
    <scope>NUCLEOTIDE SEQUENCE</scope>
    <source>
        <strain evidence="1">A484AB</strain>
    </source>
</reference>
<feature type="non-terminal residue" evidence="1">
    <location>
        <position position="175"/>
    </location>
</feature>
<proteinExistence type="predicted"/>
<dbReference type="PANTHER" id="PTHR33244">
    <property type="entry name" value="INTEGRASE CATALYTIC DOMAIN-CONTAINING PROTEIN-RELATED"/>
    <property type="match status" value="1"/>
</dbReference>
<gene>
    <name evidence="1" type="ORF">PACLA_8A057305</name>
</gene>
<evidence type="ECO:0000313" key="1">
    <source>
        <dbReference type="EMBL" id="CAB4035721.1"/>
    </source>
</evidence>
<evidence type="ECO:0000313" key="2">
    <source>
        <dbReference type="Proteomes" id="UP001152795"/>
    </source>
</evidence>
<dbReference type="OrthoDB" id="5976842at2759"/>
<comment type="caution">
    <text evidence="1">The sequence shown here is derived from an EMBL/GenBank/DDBJ whole genome shotgun (WGS) entry which is preliminary data.</text>
</comment>
<keyword evidence="2" id="KW-1185">Reference proteome</keyword>
<dbReference type="PANTHER" id="PTHR33244:SF3">
    <property type="entry name" value="PEPTIDASE A2 DOMAIN-CONTAINING PROTEIN"/>
    <property type="match status" value="1"/>
</dbReference>
<name>A0A6S7JX56_PARCT</name>
<sequence length="175" mass="19536">MYPQSNGLSERAVQTVKRLLQKCKESNLDPHLAMLCLGSTPLSHDLPSPAELLNSRIYQTNLPAVSSPSCSASGDVNVKLQHRQDQRKILYDKSSKFLPTLPARSPVRFFDPGSKVWQPATIQFVASTPRSYVVETERGSFLRRNRKYLHPTGESFSCDSEIQLSDNIPSEVCAT</sequence>
<accession>A0A6S7JX56</accession>
<dbReference type="Proteomes" id="UP001152795">
    <property type="component" value="Unassembled WGS sequence"/>
</dbReference>